<name>A0ABV0RSP1_9TELE</name>
<proteinExistence type="predicted"/>
<evidence type="ECO:0000313" key="3">
    <source>
        <dbReference type="Proteomes" id="UP001434883"/>
    </source>
</evidence>
<accession>A0ABV0RSP1</accession>
<dbReference type="PANTHER" id="PTHR13219">
    <property type="entry name" value="TRANSMEMBRANE PROTEIN 94"/>
    <property type="match status" value="1"/>
</dbReference>
<evidence type="ECO:0000313" key="2">
    <source>
        <dbReference type="EMBL" id="MEQ2210926.1"/>
    </source>
</evidence>
<dbReference type="InterPro" id="IPR039720">
    <property type="entry name" value="TMEM94"/>
</dbReference>
<feature type="signal peptide" evidence="1">
    <location>
        <begin position="1"/>
        <end position="15"/>
    </location>
</feature>
<gene>
    <name evidence="2" type="primary">TMEM94_3</name>
    <name evidence="2" type="ORF">XENOCAPTIV_022150</name>
</gene>
<protein>
    <submittedName>
        <fullName evidence="2">Transmembrane protein 94</fullName>
    </submittedName>
</protein>
<evidence type="ECO:0000256" key="1">
    <source>
        <dbReference type="SAM" id="SignalP"/>
    </source>
</evidence>
<feature type="chain" id="PRO_5046710404" evidence="1">
    <location>
        <begin position="16"/>
        <end position="110"/>
    </location>
</feature>
<keyword evidence="2" id="KW-0472">Membrane</keyword>
<sequence>LFLLFLLNLLLVGRKERLKKTEMVRRLKLIITQLSGCVGEVWWPSSLYPDLYMPLSPSWSLHWTFRDSQLVNLPVSLLVEGDIIALRPGQEAFASLRGIKVRLLAVLAPC</sequence>
<keyword evidence="3" id="KW-1185">Reference proteome</keyword>
<dbReference type="PANTHER" id="PTHR13219:SF6">
    <property type="entry name" value="TRANSMEMBRANE PROTEIN 94"/>
    <property type="match status" value="1"/>
</dbReference>
<dbReference type="Proteomes" id="UP001434883">
    <property type="component" value="Unassembled WGS sequence"/>
</dbReference>
<feature type="non-terminal residue" evidence="2">
    <location>
        <position position="1"/>
    </location>
</feature>
<keyword evidence="2" id="KW-0812">Transmembrane</keyword>
<keyword evidence="1" id="KW-0732">Signal</keyword>
<reference evidence="2 3" key="1">
    <citation type="submission" date="2021-06" db="EMBL/GenBank/DDBJ databases">
        <authorList>
            <person name="Palmer J.M."/>
        </authorList>
    </citation>
    <scope>NUCLEOTIDE SEQUENCE [LARGE SCALE GENOMIC DNA]</scope>
    <source>
        <strain evidence="2 3">XC_2019</strain>
        <tissue evidence="2">Muscle</tissue>
    </source>
</reference>
<dbReference type="EMBL" id="JAHRIN010055324">
    <property type="protein sequence ID" value="MEQ2210926.1"/>
    <property type="molecule type" value="Genomic_DNA"/>
</dbReference>
<comment type="caution">
    <text evidence="2">The sequence shown here is derived from an EMBL/GenBank/DDBJ whole genome shotgun (WGS) entry which is preliminary data.</text>
</comment>
<organism evidence="2 3">
    <name type="scientific">Xenoophorus captivus</name>
    <dbReference type="NCBI Taxonomy" id="1517983"/>
    <lineage>
        <taxon>Eukaryota</taxon>
        <taxon>Metazoa</taxon>
        <taxon>Chordata</taxon>
        <taxon>Craniata</taxon>
        <taxon>Vertebrata</taxon>
        <taxon>Euteleostomi</taxon>
        <taxon>Actinopterygii</taxon>
        <taxon>Neopterygii</taxon>
        <taxon>Teleostei</taxon>
        <taxon>Neoteleostei</taxon>
        <taxon>Acanthomorphata</taxon>
        <taxon>Ovalentaria</taxon>
        <taxon>Atherinomorphae</taxon>
        <taxon>Cyprinodontiformes</taxon>
        <taxon>Goodeidae</taxon>
        <taxon>Xenoophorus</taxon>
    </lineage>
</organism>